<dbReference type="Gene3D" id="3.30.1370.100">
    <property type="entry name" value="MutL, C-terminal domain, regulatory subdomain"/>
    <property type="match status" value="1"/>
</dbReference>
<dbReference type="InterPro" id="IPR036890">
    <property type="entry name" value="HATPase_C_sf"/>
</dbReference>
<dbReference type="NCBIfam" id="TIGR00585">
    <property type="entry name" value="mutl"/>
    <property type="match status" value="1"/>
</dbReference>
<dbReference type="FunFam" id="3.30.565.10:FF:000003">
    <property type="entry name" value="DNA mismatch repair endonuclease MutL"/>
    <property type="match status" value="1"/>
</dbReference>
<dbReference type="GO" id="GO:0005524">
    <property type="term" value="F:ATP binding"/>
    <property type="evidence" value="ECO:0007669"/>
    <property type="project" value="InterPro"/>
</dbReference>
<keyword evidence="3 5" id="KW-0227">DNA damage</keyword>
<dbReference type="InterPro" id="IPR038973">
    <property type="entry name" value="MutL/Mlh/Pms-like"/>
</dbReference>
<dbReference type="InterPro" id="IPR037198">
    <property type="entry name" value="MutL_C_sf"/>
</dbReference>
<keyword evidence="8" id="KW-0378">Hydrolase</keyword>
<dbReference type="InterPro" id="IPR002099">
    <property type="entry name" value="MutL/Mlh/PMS"/>
</dbReference>
<dbReference type="GO" id="GO:0032300">
    <property type="term" value="C:mismatch repair complex"/>
    <property type="evidence" value="ECO:0007669"/>
    <property type="project" value="InterPro"/>
</dbReference>
<dbReference type="InterPro" id="IPR020568">
    <property type="entry name" value="Ribosomal_Su5_D2-typ_SF"/>
</dbReference>
<dbReference type="Gene3D" id="3.30.230.10">
    <property type="match status" value="1"/>
</dbReference>
<dbReference type="AlphaFoldDB" id="A0A7V4DX86"/>
<dbReference type="GO" id="GO:0004519">
    <property type="term" value="F:endonuclease activity"/>
    <property type="evidence" value="ECO:0007669"/>
    <property type="project" value="UniProtKB-KW"/>
</dbReference>
<dbReference type="HAMAP" id="MF_00149">
    <property type="entry name" value="DNA_mis_repair"/>
    <property type="match status" value="1"/>
</dbReference>
<dbReference type="PANTHER" id="PTHR10073">
    <property type="entry name" value="DNA MISMATCH REPAIR PROTEIN MLH, PMS, MUTL"/>
    <property type="match status" value="1"/>
</dbReference>
<keyword evidence="4 5" id="KW-0234">DNA repair</keyword>
<dbReference type="SUPFAM" id="SSF118116">
    <property type="entry name" value="DNA mismatch repair protein MutL"/>
    <property type="match status" value="1"/>
</dbReference>
<evidence type="ECO:0000256" key="5">
    <source>
        <dbReference type="HAMAP-Rule" id="MF_00149"/>
    </source>
</evidence>
<evidence type="ECO:0000256" key="2">
    <source>
        <dbReference type="ARBA" id="ARBA00021975"/>
    </source>
</evidence>
<keyword evidence="8" id="KW-0540">Nuclease</keyword>
<evidence type="ECO:0000256" key="1">
    <source>
        <dbReference type="ARBA" id="ARBA00006082"/>
    </source>
</evidence>
<protein>
    <recommendedName>
        <fullName evidence="2 5">DNA mismatch repair protein MutL</fullName>
    </recommendedName>
</protein>
<comment type="similarity">
    <text evidence="1 5">Belongs to the DNA mismatch repair MutL/HexB family.</text>
</comment>
<dbReference type="Pfam" id="PF13589">
    <property type="entry name" value="HATPase_c_3"/>
    <property type="match status" value="1"/>
</dbReference>
<dbReference type="InterPro" id="IPR042120">
    <property type="entry name" value="MutL_C_dimsub"/>
</dbReference>
<evidence type="ECO:0000259" key="6">
    <source>
        <dbReference type="SMART" id="SM00853"/>
    </source>
</evidence>
<dbReference type="InterPro" id="IPR014790">
    <property type="entry name" value="MutL_C"/>
</dbReference>
<reference evidence="8" key="1">
    <citation type="journal article" date="2020" name="mSystems">
        <title>Genome- and Community-Level Interaction Insights into Carbon Utilization and Element Cycling Functions of Hydrothermarchaeota in Hydrothermal Sediment.</title>
        <authorList>
            <person name="Zhou Z."/>
            <person name="Liu Y."/>
            <person name="Xu W."/>
            <person name="Pan J."/>
            <person name="Luo Z.H."/>
            <person name="Li M."/>
        </authorList>
    </citation>
    <scope>NUCLEOTIDE SEQUENCE [LARGE SCALE GENOMIC DNA]</scope>
    <source>
        <strain evidence="8">SpSt-70</strain>
    </source>
</reference>
<feature type="domain" description="DNA mismatch repair protein S5" evidence="7">
    <location>
        <begin position="208"/>
        <end position="326"/>
    </location>
</feature>
<dbReference type="SUPFAM" id="SSF55874">
    <property type="entry name" value="ATPase domain of HSP90 chaperone/DNA topoisomerase II/histidine kinase"/>
    <property type="match status" value="1"/>
</dbReference>
<dbReference type="Gene3D" id="3.30.1540.20">
    <property type="entry name" value="MutL, C-terminal domain, dimerisation subdomain"/>
    <property type="match status" value="1"/>
</dbReference>
<dbReference type="CDD" id="cd16926">
    <property type="entry name" value="HATPase_MutL-MLH-PMS-like"/>
    <property type="match status" value="1"/>
</dbReference>
<organism evidence="8">
    <name type="scientific">Dictyoglomus thermophilum</name>
    <dbReference type="NCBI Taxonomy" id="14"/>
    <lineage>
        <taxon>Bacteria</taxon>
        <taxon>Pseudomonadati</taxon>
        <taxon>Dictyoglomota</taxon>
        <taxon>Dictyoglomia</taxon>
        <taxon>Dictyoglomales</taxon>
        <taxon>Dictyoglomaceae</taxon>
        <taxon>Dictyoglomus</taxon>
    </lineage>
</organism>
<evidence type="ECO:0000313" key="8">
    <source>
        <dbReference type="EMBL" id="HGK23974.1"/>
    </source>
</evidence>
<dbReference type="InterPro" id="IPR014721">
    <property type="entry name" value="Ribsml_uS5_D2-typ_fold_subgr"/>
</dbReference>
<comment type="function">
    <text evidence="5">This protein is involved in the repair of mismatches in DNA. It is required for dam-dependent methyl-directed DNA mismatch repair. May act as a 'molecular matchmaker', a protein that promotes the formation of a stable complex between two or more DNA-binding proteins in an ATP-dependent manner without itself being part of a final effector complex.</text>
</comment>
<dbReference type="SMART" id="SM01340">
    <property type="entry name" value="DNA_mis_repair"/>
    <property type="match status" value="1"/>
</dbReference>
<accession>A0A7V4DX86</accession>
<dbReference type="CDD" id="cd00782">
    <property type="entry name" value="MutL_Trans"/>
    <property type="match status" value="1"/>
</dbReference>
<evidence type="ECO:0000256" key="4">
    <source>
        <dbReference type="ARBA" id="ARBA00023204"/>
    </source>
</evidence>
<dbReference type="SMART" id="SM00853">
    <property type="entry name" value="MutL_C"/>
    <property type="match status" value="1"/>
</dbReference>
<feature type="domain" description="MutL C-terminal dimerisation" evidence="6">
    <location>
        <begin position="390"/>
        <end position="532"/>
    </location>
</feature>
<dbReference type="SUPFAM" id="SSF54211">
    <property type="entry name" value="Ribosomal protein S5 domain 2-like"/>
    <property type="match status" value="1"/>
</dbReference>
<dbReference type="PANTHER" id="PTHR10073:SF12">
    <property type="entry name" value="DNA MISMATCH REPAIR PROTEIN MLH1"/>
    <property type="match status" value="1"/>
</dbReference>
<proteinExistence type="inferred from homology"/>
<gene>
    <name evidence="5 8" type="primary">mutL</name>
    <name evidence="8" type="ORF">ENU78_06000</name>
</gene>
<dbReference type="Gene3D" id="3.30.565.10">
    <property type="entry name" value="Histidine kinase-like ATPase, C-terminal domain"/>
    <property type="match status" value="1"/>
</dbReference>
<dbReference type="GO" id="GO:0140664">
    <property type="term" value="F:ATP-dependent DNA damage sensor activity"/>
    <property type="evidence" value="ECO:0007669"/>
    <property type="project" value="InterPro"/>
</dbReference>
<evidence type="ECO:0000256" key="3">
    <source>
        <dbReference type="ARBA" id="ARBA00022763"/>
    </source>
</evidence>
<dbReference type="GO" id="GO:0030983">
    <property type="term" value="F:mismatched DNA binding"/>
    <property type="evidence" value="ECO:0007669"/>
    <property type="project" value="InterPro"/>
</dbReference>
<dbReference type="GO" id="GO:0006298">
    <property type="term" value="P:mismatch repair"/>
    <property type="evidence" value="ECO:0007669"/>
    <property type="project" value="UniProtKB-UniRule"/>
</dbReference>
<dbReference type="GO" id="GO:0016887">
    <property type="term" value="F:ATP hydrolysis activity"/>
    <property type="evidence" value="ECO:0007669"/>
    <property type="project" value="InterPro"/>
</dbReference>
<comment type="caution">
    <text evidence="8">The sequence shown here is derived from an EMBL/GenBank/DDBJ whole genome shotgun (WGS) entry which is preliminary data.</text>
</comment>
<dbReference type="InterPro" id="IPR020667">
    <property type="entry name" value="DNA_mismatch_repair_MutL"/>
</dbReference>
<dbReference type="Pfam" id="PF08676">
    <property type="entry name" value="MutL_C"/>
    <property type="match status" value="1"/>
</dbReference>
<dbReference type="InterPro" id="IPR013507">
    <property type="entry name" value="DNA_mismatch_S5_2-like"/>
</dbReference>
<evidence type="ECO:0000259" key="7">
    <source>
        <dbReference type="SMART" id="SM01340"/>
    </source>
</evidence>
<sequence length="575" mass="66630">MGKVVLLPEELRNKIAAGEVVERPVSVVKELVENSIDAGATRIIVEFANGGETLISVIDDGEGMTREDAILALNRFATSKIKTEEDLYNIKTLGFRGEALASIASVSKMELRSKTELEDGVFIKVEGGVIKEVNLWQGSKGTVIKVSDLFYNVPARKKFLKSKATETNLIIDFVKRIAIAYPQISFQLIQDGKSKFITPGDGDLENLISLLFDIRVQESLISFQKREGDYCIEGFVSKLGKLIALKSQDYFYVNRRWVRNNTILQAIREGYKGRILDGYFPFSIIFLTVPYNELDVNVHPTKREVKFQKEKEIYEFVFRSIREALDEEEKKFFINMKAPETESKEYKSDSQITLDREILSLPLEFKPYKSEKKLSEAVSEYIPLRSGFRIVGQIFDNYIILETKDKVYIIDQHAAHERIKYEELKEELNLGYIQNVEILFPVVIEVSEEEKILLDKHKDLLERFAFSWEDFGPYHIRIVKVPYEFLNFDSKSIENLFREIISDISEKDLSKLEDKIIKSMACHSAVRSGNILIREEMEMLIKLIFEKNIPLTCPHGRPYIWEISREDLERYFHRR</sequence>
<dbReference type="PROSITE" id="PS00058">
    <property type="entry name" value="DNA_MISMATCH_REPAIR_1"/>
    <property type="match status" value="1"/>
</dbReference>
<dbReference type="InterPro" id="IPR014762">
    <property type="entry name" value="DNA_mismatch_repair_CS"/>
</dbReference>
<dbReference type="EMBL" id="DTDV01000016">
    <property type="protein sequence ID" value="HGK23974.1"/>
    <property type="molecule type" value="Genomic_DNA"/>
</dbReference>
<keyword evidence="8" id="KW-0255">Endonuclease</keyword>
<dbReference type="Pfam" id="PF01119">
    <property type="entry name" value="DNA_mis_repair"/>
    <property type="match status" value="1"/>
</dbReference>
<dbReference type="InterPro" id="IPR042121">
    <property type="entry name" value="MutL_C_regsub"/>
</dbReference>
<name>A0A7V4DX86_DICTH</name>